<dbReference type="SUPFAM" id="SSF158472">
    <property type="entry name" value="HAMP domain-like"/>
    <property type="match status" value="1"/>
</dbReference>
<organism evidence="3 4">
    <name type="scientific">Tectimicrobiota bacterium</name>
    <dbReference type="NCBI Taxonomy" id="2528274"/>
    <lineage>
        <taxon>Bacteria</taxon>
        <taxon>Pseudomonadati</taxon>
        <taxon>Nitrospinota/Tectimicrobiota group</taxon>
        <taxon>Candidatus Tectimicrobiota</taxon>
    </lineage>
</organism>
<gene>
    <name evidence="3" type="ORF">FJZ47_16165</name>
</gene>
<dbReference type="GO" id="GO:0007165">
    <property type="term" value="P:signal transduction"/>
    <property type="evidence" value="ECO:0007669"/>
    <property type="project" value="InterPro"/>
</dbReference>
<dbReference type="GO" id="GO:0016020">
    <property type="term" value="C:membrane"/>
    <property type="evidence" value="ECO:0007669"/>
    <property type="project" value="InterPro"/>
</dbReference>
<evidence type="ECO:0000256" key="1">
    <source>
        <dbReference type="SAM" id="Phobius"/>
    </source>
</evidence>
<evidence type="ECO:0000313" key="3">
    <source>
        <dbReference type="EMBL" id="MBM3225320.1"/>
    </source>
</evidence>
<dbReference type="SMART" id="SM00304">
    <property type="entry name" value="HAMP"/>
    <property type="match status" value="1"/>
</dbReference>
<proteinExistence type="predicted"/>
<keyword evidence="1" id="KW-0472">Membrane</keyword>
<dbReference type="AlphaFoldDB" id="A0A937W3Z5"/>
<evidence type="ECO:0000313" key="4">
    <source>
        <dbReference type="Proteomes" id="UP000712673"/>
    </source>
</evidence>
<feature type="domain" description="HAMP" evidence="2">
    <location>
        <begin position="341"/>
        <end position="393"/>
    </location>
</feature>
<sequence length="410" mass="46005">MLTSITRFKHLPIWMKLGLIALLILLPLGGLLYGFLAAKQADIAFAEKELRGVEYLAPLKSLLENLQQHRDFVAAILGGNPDQKDRLLSTQAAIDTHVRTIEAIDQRLGKTLDTSTRLRALVQRWRDVQLKSLDLRFAESFEQHGQMIADVIALMQHIGDRSNLILDPYLDSYYLMDTVVNKLPTTIEYLGRLRGLGSNIVARRTRTLEERVQLRLFSAQVKSSLEAVQRGFQVLYKEHPAMERKLTTAFSRALEGNDTFLTLIDERVAQAETITLTLPEYFVAGTETVGRFLSLHDEALAGLRGLLETRVSGLVASRNTQLIVALLLALLAISAALGTYRLLTRQIHAIVALFGPIREGRYEVRTEVFSEDELGTMAASLNTMLDVMQDQRLSLLRSKEEHDAMQVAIT</sequence>
<evidence type="ECO:0000259" key="2">
    <source>
        <dbReference type="PROSITE" id="PS50885"/>
    </source>
</evidence>
<feature type="transmembrane region" description="Helical" evidence="1">
    <location>
        <begin position="322"/>
        <end position="343"/>
    </location>
</feature>
<comment type="caution">
    <text evidence="3">The sequence shown here is derived from an EMBL/GenBank/DDBJ whole genome shotgun (WGS) entry which is preliminary data.</text>
</comment>
<reference evidence="3" key="1">
    <citation type="submission" date="2019-03" db="EMBL/GenBank/DDBJ databases">
        <title>Lake Tanganyika Metagenome-Assembled Genomes (MAGs).</title>
        <authorList>
            <person name="Tran P."/>
        </authorList>
    </citation>
    <scope>NUCLEOTIDE SEQUENCE</scope>
    <source>
        <strain evidence="3">K_DeepCast_65m_m2_066</strain>
    </source>
</reference>
<accession>A0A937W3Z5</accession>
<protein>
    <submittedName>
        <fullName evidence="3">HAMP domain-containing protein</fullName>
    </submittedName>
</protein>
<name>A0A937W3Z5_UNCTE</name>
<dbReference type="Proteomes" id="UP000712673">
    <property type="component" value="Unassembled WGS sequence"/>
</dbReference>
<dbReference type="Gene3D" id="6.10.340.10">
    <property type="match status" value="1"/>
</dbReference>
<dbReference type="PROSITE" id="PS50885">
    <property type="entry name" value="HAMP"/>
    <property type="match status" value="1"/>
</dbReference>
<dbReference type="Pfam" id="PF00672">
    <property type="entry name" value="HAMP"/>
    <property type="match status" value="1"/>
</dbReference>
<dbReference type="EMBL" id="VGLS01000541">
    <property type="protein sequence ID" value="MBM3225320.1"/>
    <property type="molecule type" value="Genomic_DNA"/>
</dbReference>
<dbReference type="InterPro" id="IPR003660">
    <property type="entry name" value="HAMP_dom"/>
</dbReference>
<keyword evidence="1" id="KW-1133">Transmembrane helix</keyword>
<keyword evidence="1" id="KW-0812">Transmembrane</keyword>
<dbReference type="CDD" id="cd06225">
    <property type="entry name" value="HAMP"/>
    <property type="match status" value="1"/>
</dbReference>